<comment type="caution">
    <text evidence="1">The sequence shown here is derived from an EMBL/GenBank/DDBJ whole genome shotgun (WGS) entry which is preliminary data.</text>
</comment>
<evidence type="ECO:0000313" key="1">
    <source>
        <dbReference type="EMBL" id="RHC27375.1"/>
    </source>
</evidence>
<organism evidence="1 2">
    <name type="scientific">Bacteroides stercoris</name>
    <dbReference type="NCBI Taxonomy" id="46506"/>
    <lineage>
        <taxon>Bacteria</taxon>
        <taxon>Pseudomonadati</taxon>
        <taxon>Bacteroidota</taxon>
        <taxon>Bacteroidia</taxon>
        <taxon>Bacteroidales</taxon>
        <taxon>Bacteroidaceae</taxon>
        <taxon>Bacteroides</taxon>
    </lineage>
</organism>
<dbReference type="EMBL" id="QSHQ01000033">
    <property type="protein sequence ID" value="RHC27375.1"/>
    <property type="molecule type" value="Genomic_DNA"/>
</dbReference>
<dbReference type="Proteomes" id="UP000285305">
    <property type="component" value="Unassembled WGS sequence"/>
</dbReference>
<evidence type="ECO:0000313" key="2">
    <source>
        <dbReference type="Proteomes" id="UP000285305"/>
    </source>
</evidence>
<gene>
    <name evidence="1" type="ORF">DW853_13725</name>
</gene>
<evidence type="ECO:0008006" key="3">
    <source>
        <dbReference type="Google" id="ProtNLM"/>
    </source>
</evidence>
<accession>A0A413ZNP8</accession>
<feature type="non-terminal residue" evidence="1">
    <location>
        <position position="1"/>
    </location>
</feature>
<dbReference type="AlphaFoldDB" id="A0A413ZNP8"/>
<sequence length="65" mass="7297">KIERFVSDSAEIWICGLYSRLSVFLSGENLATITRYSGMDPECGGWDALKYPVSRVFSLGVKLTY</sequence>
<dbReference type="RefSeq" id="WP_220399896.1">
    <property type="nucleotide sequence ID" value="NZ_QSHQ01000033.1"/>
</dbReference>
<protein>
    <recommendedName>
        <fullName evidence="3">TonB-dependent receptor</fullName>
    </recommendedName>
</protein>
<reference evidence="1 2" key="1">
    <citation type="submission" date="2018-08" db="EMBL/GenBank/DDBJ databases">
        <title>A genome reference for cultivated species of the human gut microbiota.</title>
        <authorList>
            <person name="Zou Y."/>
            <person name="Xue W."/>
            <person name="Luo G."/>
        </authorList>
    </citation>
    <scope>NUCLEOTIDE SEQUENCE [LARGE SCALE GENOMIC DNA]</scope>
    <source>
        <strain evidence="1 2">AM36-9BH</strain>
    </source>
</reference>
<name>A0A413ZNP8_BACSE</name>
<proteinExistence type="predicted"/>